<proteinExistence type="predicted"/>
<organism evidence="2">
    <name type="scientific">Sesamum angustifolium</name>
    <dbReference type="NCBI Taxonomy" id="2727405"/>
    <lineage>
        <taxon>Eukaryota</taxon>
        <taxon>Viridiplantae</taxon>
        <taxon>Streptophyta</taxon>
        <taxon>Embryophyta</taxon>
        <taxon>Tracheophyta</taxon>
        <taxon>Spermatophyta</taxon>
        <taxon>Magnoliopsida</taxon>
        <taxon>eudicotyledons</taxon>
        <taxon>Gunneridae</taxon>
        <taxon>Pentapetalae</taxon>
        <taxon>asterids</taxon>
        <taxon>lamiids</taxon>
        <taxon>Lamiales</taxon>
        <taxon>Pedaliaceae</taxon>
        <taxon>Sesamum</taxon>
    </lineage>
</organism>
<feature type="compositionally biased region" description="Basic residues" evidence="1">
    <location>
        <begin position="401"/>
        <end position="413"/>
    </location>
</feature>
<evidence type="ECO:0008006" key="3">
    <source>
        <dbReference type="Google" id="ProtNLM"/>
    </source>
</evidence>
<dbReference type="PANTHER" id="PTHR10775:SF182">
    <property type="entry name" value="TRANSPOSON, EN_SPM-LIKE, TRANSPOSASE-ASSOCIATED DOMAIN PROTEIN-RELATED"/>
    <property type="match status" value="1"/>
</dbReference>
<evidence type="ECO:0000313" key="2">
    <source>
        <dbReference type="EMBL" id="KAL0363997.1"/>
    </source>
</evidence>
<dbReference type="EMBL" id="JACGWK010000003">
    <property type="protein sequence ID" value="KAL0363997.1"/>
    <property type="molecule type" value="Genomic_DNA"/>
</dbReference>
<dbReference type="PANTHER" id="PTHR10775">
    <property type="entry name" value="OS08G0208400 PROTEIN"/>
    <property type="match status" value="1"/>
</dbReference>
<feature type="region of interest" description="Disordered" evidence="1">
    <location>
        <begin position="392"/>
        <end position="413"/>
    </location>
</feature>
<dbReference type="Pfam" id="PF02992">
    <property type="entry name" value="Transposase_21"/>
    <property type="match status" value="1"/>
</dbReference>
<accession>A0AAW2Q8B9</accession>
<reference evidence="2" key="2">
    <citation type="journal article" date="2024" name="Plant">
        <title>Genomic evolution and insights into agronomic trait innovations of Sesamum species.</title>
        <authorList>
            <person name="Miao H."/>
            <person name="Wang L."/>
            <person name="Qu L."/>
            <person name="Liu H."/>
            <person name="Sun Y."/>
            <person name="Le M."/>
            <person name="Wang Q."/>
            <person name="Wei S."/>
            <person name="Zheng Y."/>
            <person name="Lin W."/>
            <person name="Duan Y."/>
            <person name="Cao H."/>
            <person name="Xiong S."/>
            <person name="Wang X."/>
            <person name="Wei L."/>
            <person name="Li C."/>
            <person name="Ma Q."/>
            <person name="Ju M."/>
            <person name="Zhao R."/>
            <person name="Li G."/>
            <person name="Mu C."/>
            <person name="Tian Q."/>
            <person name="Mei H."/>
            <person name="Zhang T."/>
            <person name="Gao T."/>
            <person name="Zhang H."/>
        </authorList>
    </citation>
    <scope>NUCLEOTIDE SEQUENCE</scope>
    <source>
        <strain evidence="2">G01</strain>
    </source>
</reference>
<gene>
    <name evidence="2" type="ORF">Sangu_0497300</name>
</gene>
<sequence length="440" mass="51167">MVIPGPSNLKRLIDVYLEPLIEELLQLWHVGVRTYDHTIDRAFLMQAALMWTVNDLPAYGMASRWSTAGVMGCSFCMDDARAFHLQYYRKACYFDCHRQFLPTHHPYRKNKKAFTKNCIENKVTRPRLTGDQILDRFASSVVEMLLSLPDGYGSNHKWTKKSIFWDLPYWSTLLIQHNLDVMHTEKNVFDNIFNTVMNIKKKTKDNVNARRDLKIICNHPELEFDERTPNIMPKVVYTLGKEQKRRVCEWIRGLKFPDGYASNLTRWVDMMELWMHGMKNHDCHVFTQKLIPISFREILFEHVWNALTEVSLLFQSICSTTLNVHKLYDLENSFAIVMRQLGCPVNQMDVYEKVYRKKDDGGVFKAIKGTPGRREQQRGTCTLVSSLRDPERAATVDVSSRRSKKGPSIRSRLRGPPHDCWTIIAQQLHCSYALAATAVE</sequence>
<dbReference type="AlphaFoldDB" id="A0AAW2Q8B9"/>
<dbReference type="InterPro" id="IPR004242">
    <property type="entry name" value="Transposase_21"/>
</dbReference>
<reference evidence="2" key="1">
    <citation type="submission" date="2020-06" db="EMBL/GenBank/DDBJ databases">
        <authorList>
            <person name="Li T."/>
            <person name="Hu X."/>
            <person name="Zhang T."/>
            <person name="Song X."/>
            <person name="Zhang H."/>
            <person name="Dai N."/>
            <person name="Sheng W."/>
            <person name="Hou X."/>
            <person name="Wei L."/>
        </authorList>
    </citation>
    <scope>NUCLEOTIDE SEQUENCE</scope>
    <source>
        <strain evidence="2">G01</strain>
        <tissue evidence="2">Leaf</tissue>
    </source>
</reference>
<protein>
    <recommendedName>
        <fullName evidence="3">Transposase</fullName>
    </recommendedName>
</protein>
<name>A0AAW2Q8B9_9LAMI</name>
<comment type="caution">
    <text evidence="2">The sequence shown here is derived from an EMBL/GenBank/DDBJ whole genome shotgun (WGS) entry which is preliminary data.</text>
</comment>
<evidence type="ECO:0000256" key="1">
    <source>
        <dbReference type="SAM" id="MobiDB-lite"/>
    </source>
</evidence>